<keyword evidence="5" id="KW-0408">Iron</keyword>
<dbReference type="GO" id="GO:0003824">
    <property type="term" value="F:catalytic activity"/>
    <property type="evidence" value="ECO:0007669"/>
    <property type="project" value="InterPro"/>
</dbReference>
<dbReference type="Pfam" id="PF13186">
    <property type="entry name" value="SPASM"/>
    <property type="match status" value="1"/>
</dbReference>
<accession>A0A938YUG4</accession>
<evidence type="ECO:0000256" key="1">
    <source>
        <dbReference type="ARBA" id="ARBA00001966"/>
    </source>
</evidence>
<dbReference type="CDD" id="cd01335">
    <property type="entry name" value="Radical_SAM"/>
    <property type="match status" value="1"/>
</dbReference>
<dbReference type="PIRSF" id="PIRSF037420">
    <property type="entry name" value="PQQ_syn_pqqE"/>
    <property type="match status" value="1"/>
</dbReference>
<dbReference type="SFLD" id="SFLDS00029">
    <property type="entry name" value="Radical_SAM"/>
    <property type="match status" value="1"/>
</dbReference>
<evidence type="ECO:0000256" key="4">
    <source>
        <dbReference type="ARBA" id="ARBA00022723"/>
    </source>
</evidence>
<dbReference type="Proteomes" id="UP000809243">
    <property type="component" value="Unassembled WGS sequence"/>
</dbReference>
<evidence type="ECO:0000256" key="3">
    <source>
        <dbReference type="ARBA" id="ARBA00022691"/>
    </source>
</evidence>
<name>A0A938YUG4_9ARCH</name>
<dbReference type="InterPro" id="IPR017200">
    <property type="entry name" value="PqqE-like"/>
</dbReference>
<dbReference type="InterPro" id="IPR007197">
    <property type="entry name" value="rSAM"/>
</dbReference>
<dbReference type="Gene3D" id="3.20.20.70">
    <property type="entry name" value="Aldolase class I"/>
    <property type="match status" value="1"/>
</dbReference>
<dbReference type="InterPro" id="IPR058240">
    <property type="entry name" value="rSAM_sf"/>
</dbReference>
<keyword evidence="4" id="KW-0479">Metal-binding</keyword>
<keyword evidence="3" id="KW-0949">S-adenosyl-L-methionine</keyword>
<evidence type="ECO:0000313" key="8">
    <source>
        <dbReference type="EMBL" id="MBN2067364.1"/>
    </source>
</evidence>
<reference evidence="8" key="1">
    <citation type="submission" date="2021-01" db="EMBL/GenBank/DDBJ databases">
        <title>Active Sulfur Cycling in an Early Earth Analoge.</title>
        <authorList>
            <person name="Hahn C.R."/>
            <person name="Youssef N.H."/>
            <person name="Elshahed M."/>
        </authorList>
    </citation>
    <scope>NUCLEOTIDE SEQUENCE</scope>
    <source>
        <strain evidence="8">Zod_Metabat.1151</strain>
    </source>
</reference>
<evidence type="ECO:0000256" key="2">
    <source>
        <dbReference type="ARBA" id="ARBA00022485"/>
    </source>
</evidence>
<evidence type="ECO:0000313" key="9">
    <source>
        <dbReference type="Proteomes" id="UP000809243"/>
    </source>
</evidence>
<dbReference type="PANTHER" id="PTHR11228">
    <property type="entry name" value="RADICAL SAM DOMAIN PROTEIN"/>
    <property type="match status" value="1"/>
</dbReference>
<proteinExistence type="predicted"/>
<evidence type="ECO:0000256" key="6">
    <source>
        <dbReference type="ARBA" id="ARBA00023014"/>
    </source>
</evidence>
<dbReference type="GO" id="GO:0051539">
    <property type="term" value="F:4 iron, 4 sulfur cluster binding"/>
    <property type="evidence" value="ECO:0007669"/>
    <property type="project" value="UniProtKB-KW"/>
</dbReference>
<dbReference type="PANTHER" id="PTHR11228:SF7">
    <property type="entry name" value="PQQA PEPTIDE CYCLASE"/>
    <property type="match status" value="1"/>
</dbReference>
<dbReference type="SFLD" id="SFLDG01067">
    <property type="entry name" value="SPASM/twitch_domain_containing"/>
    <property type="match status" value="1"/>
</dbReference>
<dbReference type="EMBL" id="JAFGDB010000044">
    <property type="protein sequence ID" value="MBN2067364.1"/>
    <property type="molecule type" value="Genomic_DNA"/>
</dbReference>
<protein>
    <submittedName>
        <fullName evidence="8">Radical SAM protein</fullName>
    </submittedName>
</protein>
<dbReference type="InterPro" id="IPR013785">
    <property type="entry name" value="Aldolase_TIM"/>
</dbReference>
<comment type="cofactor">
    <cofactor evidence="1">
        <name>[4Fe-4S] cluster</name>
        <dbReference type="ChEBI" id="CHEBI:49883"/>
    </cofactor>
</comment>
<dbReference type="GO" id="GO:0046872">
    <property type="term" value="F:metal ion binding"/>
    <property type="evidence" value="ECO:0007669"/>
    <property type="project" value="UniProtKB-KW"/>
</dbReference>
<organism evidence="8 9">
    <name type="scientific">Candidatus Iainarchaeum sp</name>
    <dbReference type="NCBI Taxonomy" id="3101447"/>
    <lineage>
        <taxon>Archaea</taxon>
        <taxon>Candidatus Iainarchaeota</taxon>
        <taxon>Candidatus Iainarchaeia</taxon>
        <taxon>Candidatus Iainarchaeales</taxon>
        <taxon>Candidatus Iainarchaeaceae</taxon>
        <taxon>Candidatus Iainarchaeum</taxon>
    </lineage>
</organism>
<sequence length="336" mass="36943">MQLDKPLEVKIELTQNCNLGCSFCFNAGRPKASSELGKMHLKKVLQRIADEGIESVRFTGGEPLLREGIIPLLSFAKGLGLHVKLNTNATLIDKSNASSLAENVDDFLVSMHAFDAESERKLCASPYFEKKLEAVELLASQGCFLRAATILARQNIAQLEKGHALISSMPFSQWVLLRPIPNIVECSPLGSSDVATAVEKLLRFNEGKPDGEKFFIENALPFCSYNPEKVEQVALGGIYEDGHSSLAVDSKGIVKPSYFIDVALGNALKDSFFECWNSPFMQRLRSLDFVPGECRGCRHLMKCKAGSRFSALFVNNSFSALDPLAMPGKYALALFH</sequence>
<evidence type="ECO:0000259" key="7">
    <source>
        <dbReference type="PROSITE" id="PS51918"/>
    </source>
</evidence>
<dbReference type="PROSITE" id="PS51918">
    <property type="entry name" value="RADICAL_SAM"/>
    <property type="match status" value="1"/>
</dbReference>
<feature type="domain" description="Radical SAM core" evidence="7">
    <location>
        <begin position="3"/>
        <end position="217"/>
    </location>
</feature>
<evidence type="ECO:0000256" key="5">
    <source>
        <dbReference type="ARBA" id="ARBA00023004"/>
    </source>
</evidence>
<gene>
    <name evidence="8" type="ORF">JW744_02760</name>
</gene>
<dbReference type="AlphaFoldDB" id="A0A938YUG4"/>
<comment type="caution">
    <text evidence="8">The sequence shown here is derived from an EMBL/GenBank/DDBJ whole genome shotgun (WGS) entry which is preliminary data.</text>
</comment>
<keyword evidence="2" id="KW-0004">4Fe-4S</keyword>
<dbReference type="InterPro" id="IPR023885">
    <property type="entry name" value="4Fe4S-binding_SPASM_dom"/>
</dbReference>
<dbReference type="InterPro" id="IPR050377">
    <property type="entry name" value="Radical_SAM_PqqE_MftC-like"/>
</dbReference>
<dbReference type="Pfam" id="PF04055">
    <property type="entry name" value="Radical_SAM"/>
    <property type="match status" value="1"/>
</dbReference>
<dbReference type="SUPFAM" id="SSF102114">
    <property type="entry name" value="Radical SAM enzymes"/>
    <property type="match status" value="1"/>
</dbReference>
<keyword evidence="6" id="KW-0411">Iron-sulfur</keyword>